<sequence>MKLDRKHMDKTFRKLEKTHLEPRHLEVDSPNNVPDRTTGKEEMTDVIIMLPEASTYTEENWGPLRGDAMPSSHKTDNSGLSYKLLKSLYHKLPLFSTSSLPARRLQLGMATQYKLYAEVSLSTNRQVSHTYSVKYRGTYRDTVLPYHDIPRMCIIACQKREQKGDYLMYGHVYQANLRGTGDLISYEIMHEKRLADHDSSAKSESGLIEDLRLIEDLG</sequence>
<comment type="caution">
    <text evidence="1">The sequence shown here is derived from an EMBL/GenBank/DDBJ whole genome shotgun (WGS) entry which is preliminary data.</text>
</comment>
<dbReference type="EMBL" id="JAIWYP010000013">
    <property type="protein sequence ID" value="KAH3722139.1"/>
    <property type="molecule type" value="Genomic_DNA"/>
</dbReference>
<accession>A0A9D4CED2</accession>
<reference evidence="1" key="2">
    <citation type="submission" date="2020-11" db="EMBL/GenBank/DDBJ databases">
        <authorList>
            <person name="McCartney M.A."/>
            <person name="Auch B."/>
            <person name="Kono T."/>
            <person name="Mallez S."/>
            <person name="Becker A."/>
            <person name="Gohl D.M."/>
            <person name="Silverstein K.A.T."/>
            <person name="Koren S."/>
            <person name="Bechman K.B."/>
            <person name="Herman A."/>
            <person name="Abrahante J.E."/>
            <person name="Garbe J."/>
        </authorList>
    </citation>
    <scope>NUCLEOTIDE SEQUENCE</scope>
    <source>
        <strain evidence="1">Duluth1</strain>
        <tissue evidence="1">Whole animal</tissue>
    </source>
</reference>
<evidence type="ECO:0000313" key="2">
    <source>
        <dbReference type="Proteomes" id="UP000828390"/>
    </source>
</evidence>
<name>A0A9D4CED2_DREPO</name>
<protein>
    <submittedName>
        <fullName evidence="1">Uncharacterized protein</fullName>
    </submittedName>
</protein>
<dbReference type="AlphaFoldDB" id="A0A9D4CED2"/>
<proteinExistence type="predicted"/>
<keyword evidence="2" id="KW-1185">Reference proteome</keyword>
<evidence type="ECO:0000313" key="1">
    <source>
        <dbReference type="EMBL" id="KAH3722139.1"/>
    </source>
</evidence>
<dbReference type="Proteomes" id="UP000828390">
    <property type="component" value="Unassembled WGS sequence"/>
</dbReference>
<reference evidence="1" key="1">
    <citation type="journal article" date="2019" name="bioRxiv">
        <title>The Genome of the Zebra Mussel, Dreissena polymorpha: A Resource for Invasive Species Research.</title>
        <authorList>
            <person name="McCartney M.A."/>
            <person name="Auch B."/>
            <person name="Kono T."/>
            <person name="Mallez S."/>
            <person name="Zhang Y."/>
            <person name="Obille A."/>
            <person name="Becker A."/>
            <person name="Abrahante J.E."/>
            <person name="Garbe J."/>
            <person name="Badalamenti J.P."/>
            <person name="Herman A."/>
            <person name="Mangelson H."/>
            <person name="Liachko I."/>
            <person name="Sullivan S."/>
            <person name="Sone E.D."/>
            <person name="Koren S."/>
            <person name="Silverstein K.A.T."/>
            <person name="Beckman K.B."/>
            <person name="Gohl D.M."/>
        </authorList>
    </citation>
    <scope>NUCLEOTIDE SEQUENCE</scope>
    <source>
        <strain evidence="1">Duluth1</strain>
        <tissue evidence="1">Whole animal</tissue>
    </source>
</reference>
<organism evidence="1 2">
    <name type="scientific">Dreissena polymorpha</name>
    <name type="common">Zebra mussel</name>
    <name type="synonym">Mytilus polymorpha</name>
    <dbReference type="NCBI Taxonomy" id="45954"/>
    <lineage>
        <taxon>Eukaryota</taxon>
        <taxon>Metazoa</taxon>
        <taxon>Spiralia</taxon>
        <taxon>Lophotrochozoa</taxon>
        <taxon>Mollusca</taxon>
        <taxon>Bivalvia</taxon>
        <taxon>Autobranchia</taxon>
        <taxon>Heteroconchia</taxon>
        <taxon>Euheterodonta</taxon>
        <taxon>Imparidentia</taxon>
        <taxon>Neoheterodontei</taxon>
        <taxon>Myida</taxon>
        <taxon>Dreissenoidea</taxon>
        <taxon>Dreissenidae</taxon>
        <taxon>Dreissena</taxon>
    </lineage>
</organism>
<gene>
    <name evidence="1" type="ORF">DPMN_065092</name>
</gene>